<evidence type="ECO:0000256" key="9">
    <source>
        <dbReference type="ARBA" id="ARBA00023002"/>
    </source>
</evidence>
<dbReference type="InterPro" id="IPR017927">
    <property type="entry name" value="FAD-bd_FR_type"/>
</dbReference>
<name>A0A5N6TWV1_ASPAV</name>
<feature type="transmembrane region" description="Helical" evidence="13">
    <location>
        <begin position="250"/>
        <end position="268"/>
    </location>
</feature>
<reference evidence="15 16" key="1">
    <citation type="submission" date="2019-04" db="EMBL/GenBank/DDBJ databases">
        <title>Friends and foes A comparative genomics study of 23 Aspergillus species from section Flavi.</title>
        <authorList>
            <consortium name="DOE Joint Genome Institute"/>
            <person name="Kjaerbolling I."/>
            <person name="Vesth T."/>
            <person name="Frisvad J.C."/>
            <person name="Nybo J.L."/>
            <person name="Theobald S."/>
            <person name="Kildgaard S."/>
            <person name="Isbrandt T."/>
            <person name="Kuo A."/>
            <person name="Sato A."/>
            <person name="Lyhne E.K."/>
            <person name="Kogle M.E."/>
            <person name="Wiebenga A."/>
            <person name="Kun R.S."/>
            <person name="Lubbers R.J."/>
            <person name="Makela M.R."/>
            <person name="Barry K."/>
            <person name="Chovatia M."/>
            <person name="Clum A."/>
            <person name="Daum C."/>
            <person name="Haridas S."/>
            <person name="He G."/>
            <person name="LaButti K."/>
            <person name="Lipzen A."/>
            <person name="Mondo S."/>
            <person name="Riley R."/>
            <person name="Salamov A."/>
            <person name="Simmons B.A."/>
            <person name="Magnuson J.K."/>
            <person name="Henrissat B."/>
            <person name="Mortensen U.H."/>
            <person name="Larsen T.O."/>
            <person name="Devries R.P."/>
            <person name="Grigoriev I.V."/>
            <person name="Machida M."/>
            <person name="Baker S.E."/>
            <person name="Andersen M.R."/>
        </authorList>
    </citation>
    <scope>NUCLEOTIDE SEQUENCE [LARGE SCALE GENOMIC DNA]</scope>
    <source>
        <strain evidence="15 16">IBT 18842</strain>
    </source>
</reference>
<dbReference type="Pfam" id="PF01794">
    <property type="entry name" value="Ferric_reduct"/>
    <property type="match status" value="1"/>
</dbReference>
<keyword evidence="10" id="KW-0406">Ion transport</keyword>
<comment type="similarity">
    <text evidence="2">Belongs to the ferric reductase (FRE) family.</text>
</comment>
<keyword evidence="9" id="KW-0560">Oxidoreductase</keyword>
<dbReference type="PROSITE" id="PS51384">
    <property type="entry name" value="FAD_FR"/>
    <property type="match status" value="1"/>
</dbReference>
<comment type="subcellular location">
    <subcellularLocation>
        <location evidence="1">Cell membrane</location>
        <topology evidence="1">Multi-pass membrane protein</topology>
    </subcellularLocation>
</comment>
<keyword evidence="6 13" id="KW-0812">Transmembrane</keyword>
<dbReference type="Proteomes" id="UP000325780">
    <property type="component" value="Unassembled WGS sequence"/>
</dbReference>
<feature type="transmembrane region" description="Helical" evidence="13">
    <location>
        <begin position="221"/>
        <end position="238"/>
    </location>
</feature>
<evidence type="ECO:0000313" key="15">
    <source>
        <dbReference type="EMBL" id="KAE8150777.1"/>
    </source>
</evidence>
<dbReference type="PANTHER" id="PTHR32361">
    <property type="entry name" value="FERRIC/CUPRIC REDUCTASE TRANSMEMBRANE COMPONENT"/>
    <property type="match status" value="1"/>
</dbReference>
<dbReference type="GO" id="GO:0052851">
    <property type="term" value="F:ferric-chelate reductase (NADPH) activity"/>
    <property type="evidence" value="ECO:0007669"/>
    <property type="project" value="UniProtKB-EC"/>
</dbReference>
<feature type="transmembrane region" description="Helical" evidence="13">
    <location>
        <begin position="110"/>
        <end position="131"/>
    </location>
</feature>
<dbReference type="SFLD" id="SFLDG01168">
    <property type="entry name" value="Ferric_reductase_subgroup_(FRE"/>
    <property type="match status" value="1"/>
</dbReference>
<evidence type="ECO:0000256" key="6">
    <source>
        <dbReference type="ARBA" id="ARBA00022692"/>
    </source>
</evidence>
<feature type="transmembrane region" description="Helical" evidence="13">
    <location>
        <begin position="24"/>
        <end position="45"/>
    </location>
</feature>
<accession>A0A5N6TWV1</accession>
<dbReference type="OrthoDB" id="4494341at2759"/>
<keyword evidence="4" id="KW-0813">Transport</keyword>
<dbReference type="InterPro" id="IPR039261">
    <property type="entry name" value="FNR_nucleotide-bd"/>
</dbReference>
<dbReference type="InterPro" id="IPR013112">
    <property type="entry name" value="FAD-bd_8"/>
</dbReference>
<dbReference type="InterPro" id="IPR013130">
    <property type="entry name" value="Fe3_Rdtase_TM_dom"/>
</dbReference>
<keyword evidence="5" id="KW-1003">Cell membrane</keyword>
<evidence type="ECO:0000256" key="5">
    <source>
        <dbReference type="ARBA" id="ARBA00022475"/>
    </source>
</evidence>
<keyword evidence="7" id="KW-0249">Electron transport</keyword>
<feature type="domain" description="FAD-binding FR-type" evidence="14">
    <location>
        <begin position="300"/>
        <end position="428"/>
    </location>
</feature>
<dbReference type="Gene3D" id="3.40.50.80">
    <property type="entry name" value="Nucleotide-binding domain of ferredoxin-NADP reductase (FNR) module"/>
    <property type="match status" value="1"/>
</dbReference>
<gene>
    <name evidence="15" type="ORF">BDV25DRAFT_105440</name>
</gene>
<evidence type="ECO:0000256" key="11">
    <source>
        <dbReference type="ARBA" id="ARBA00023136"/>
    </source>
</evidence>
<evidence type="ECO:0000256" key="2">
    <source>
        <dbReference type="ARBA" id="ARBA00006278"/>
    </source>
</evidence>
<dbReference type="GO" id="GO:0006826">
    <property type="term" value="P:iron ion transport"/>
    <property type="evidence" value="ECO:0007669"/>
    <property type="project" value="TreeGrafter"/>
</dbReference>
<dbReference type="InterPro" id="IPR013121">
    <property type="entry name" value="Fe_red_NAD-bd_6"/>
</dbReference>
<dbReference type="InterPro" id="IPR051410">
    <property type="entry name" value="Ferric/Cupric_Reductase"/>
</dbReference>
<evidence type="ECO:0000259" key="14">
    <source>
        <dbReference type="PROSITE" id="PS51384"/>
    </source>
</evidence>
<protein>
    <recommendedName>
        <fullName evidence="3">ferric-chelate reductase (NADPH)</fullName>
        <ecNumber evidence="3">1.16.1.9</ecNumber>
    </recommendedName>
</protein>
<evidence type="ECO:0000256" key="12">
    <source>
        <dbReference type="ARBA" id="ARBA00048483"/>
    </source>
</evidence>
<dbReference type="Pfam" id="PF08030">
    <property type="entry name" value="NAD_binding_6"/>
    <property type="match status" value="1"/>
</dbReference>
<evidence type="ECO:0000256" key="1">
    <source>
        <dbReference type="ARBA" id="ARBA00004651"/>
    </source>
</evidence>
<evidence type="ECO:0000256" key="3">
    <source>
        <dbReference type="ARBA" id="ARBA00012668"/>
    </source>
</evidence>
<dbReference type="CDD" id="cd06186">
    <property type="entry name" value="NOX_Duox_like_FAD_NADP"/>
    <property type="match status" value="1"/>
</dbReference>
<evidence type="ECO:0000256" key="7">
    <source>
        <dbReference type="ARBA" id="ARBA00022982"/>
    </source>
</evidence>
<dbReference type="EMBL" id="ML742085">
    <property type="protein sequence ID" value="KAE8150777.1"/>
    <property type="molecule type" value="Genomic_DNA"/>
</dbReference>
<dbReference type="GO" id="GO:0005886">
    <property type="term" value="C:plasma membrane"/>
    <property type="evidence" value="ECO:0007669"/>
    <property type="project" value="UniProtKB-SubCell"/>
</dbReference>
<proteinExistence type="inferred from homology"/>
<dbReference type="SUPFAM" id="SSF63380">
    <property type="entry name" value="Riboflavin synthase domain-like"/>
    <property type="match status" value="1"/>
</dbReference>
<dbReference type="InterPro" id="IPR017938">
    <property type="entry name" value="Riboflavin_synthase-like_b-brl"/>
</dbReference>
<organism evidence="15 16">
    <name type="scientific">Aspergillus avenaceus</name>
    <dbReference type="NCBI Taxonomy" id="36643"/>
    <lineage>
        <taxon>Eukaryota</taxon>
        <taxon>Fungi</taxon>
        <taxon>Dikarya</taxon>
        <taxon>Ascomycota</taxon>
        <taxon>Pezizomycotina</taxon>
        <taxon>Eurotiomycetes</taxon>
        <taxon>Eurotiomycetidae</taxon>
        <taxon>Eurotiales</taxon>
        <taxon>Aspergillaceae</taxon>
        <taxon>Aspergillus</taxon>
        <taxon>Aspergillus subgen. Circumdati</taxon>
    </lineage>
</organism>
<dbReference type="SFLD" id="SFLDS00052">
    <property type="entry name" value="Ferric_Reductase_Domain"/>
    <property type="match status" value="1"/>
</dbReference>
<keyword evidence="16" id="KW-1185">Reference proteome</keyword>
<dbReference type="PANTHER" id="PTHR32361:SF27">
    <property type="entry name" value="FAD-BINDING FR-TYPE DOMAIN-CONTAINING PROTEIN-RELATED"/>
    <property type="match status" value="1"/>
</dbReference>
<sequence length="606" mass="68661">MGVDLLKTGEQHTRYTHPPMHPALAAPLYILCGLFVVLFLGRTAVRLHHRRRLRAIMREDKQDQFMENNSLSAALNKHLFYAPLLFVRHSREFRLMGRIHMGIIPLRMEAALLFGYFALNAIFIFVLVDWWQSYDEVLYQIKYAAGHLSVLNAPALVLTAGRNNPLIPLLGLQFDTFNLMHRWIGRIMIVEAVVHMAVVIAGKSKEMSINQATHVLWNTPFFIEGFVAMIAFLVILFQSASPVRHSFYEVFLHLHILLAIAAFVGLWYHLRGLALQRVLLATIILWGLDRLARLGSLIWRNVGKQRTTATVELLPGDVARVDVAMARSWTFKPGQYMYLYIPALGLWTSHPFSVAWTSSDRTNLSEKRNSNDSLSVLLGGPQRTVMSFLIKRREGFTRQLLQKVHKSMEGIFTATALVEGPFGGLHSLSSYGTVLLIAGGIGITHPMSYMNEFISGFARKPTAVRKVSLIWVIRSLDHLEWIQPWMTSLLNHPAIEVSNEKKRQTYFQFPEFSLSVQIYLTSREFTDEYSFEDSPWTSTAPPSVPISVEFGKPSFDQILESEKAQQVGAMAVSVCGPGSMGDDVRQCVRDKQGSQTIDLYEASFCW</sequence>
<evidence type="ECO:0000256" key="10">
    <source>
        <dbReference type="ARBA" id="ARBA00023065"/>
    </source>
</evidence>
<dbReference type="SUPFAM" id="SSF52343">
    <property type="entry name" value="Ferredoxin reductase-like, C-terminal NADP-linked domain"/>
    <property type="match status" value="1"/>
</dbReference>
<comment type="catalytic activity">
    <reaction evidence="12">
        <text>2 a Fe(II)-siderophore + NADP(+) + H(+) = 2 a Fe(III)-siderophore + NADPH</text>
        <dbReference type="Rhea" id="RHEA:28795"/>
        <dbReference type="Rhea" id="RHEA-COMP:11342"/>
        <dbReference type="Rhea" id="RHEA-COMP:11344"/>
        <dbReference type="ChEBI" id="CHEBI:15378"/>
        <dbReference type="ChEBI" id="CHEBI:29033"/>
        <dbReference type="ChEBI" id="CHEBI:29034"/>
        <dbReference type="ChEBI" id="CHEBI:57783"/>
        <dbReference type="ChEBI" id="CHEBI:58349"/>
        <dbReference type="EC" id="1.16.1.9"/>
    </reaction>
</comment>
<evidence type="ECO:0000256" key="13">
    <source>
        <dbReference type="SAM" id="Phobius"/>
    </source>
</evidence>
<dbReference type="GO" id="GO:0006879">
    <property type="term" value="P:intracellular iron ion homeostasis"/>
    <property type="evidence" value="ECO:0007669"/>
    <property type="project" value="TreeGrafter"/>
</dbReference>
<dbReference type="EC" id="1.16.1.9" evidence="3"/>
<keyword evidence="8 13" id="KW-1133">Transmembrane helix</keyword>
<evidence type="ECO:0000256" key="8">
    <source>
        <dbReference type="ARBA" id="ARBA00022989"/>
    </source>
</evidence>
<evidence type="ECO:0000256" key="4">
    <source>
        <dbReference type="ARBA" id="ARBA00022448"/>
    </source>
</evidence>
<dbReference type="Pfam" id="PF08022">
    <property type="entry name" value="FAD_binding_8"/>
    <property type="match status" value="1"/>
</dbReference>
<dbReference type="GO" id="GO:0015677">
    <property type="term" value="P:copper ion import"/>
    <property type="evidence" value="ECO:0007669"/>
    <property type="project" value="TreeGrafter"/>
</dbReference>
<keyword evidence="11 13" id="KW-0472">Membrane</keyword>
<evidence type="ECO:0000313" key="16">
    <source>
        <dbReference type="Proteomes" id="UP000325780"/>
    </source>
</evidence>
<dbReference type="AlphaFoldDB" id="A0A5N6TWV1"/>
<feature type="transmembrane region" description="Helical" evidence="13">
    <location>
        <begin position="183"/>
        <end position="201"/>
    </location>
</feature>